<feature type="domain" description="FecR N-terminal" evidence="4">
    <location>
        <begin position="5"/>
        <end position="44"/>
    </location>
</feature>
<feature type="transmembrane region" description="Helical" evidence="2">
    <location>
        <begin position="95"/>
        <end position="118"/>
    </location>
</feature>
<dbReference type="OrthoDB" id="1100567at2"/>
<dbReference type="GO" id="GO:0016989">
    <property type="term" value="F:sigma factor antagonist activity"/>
    <property type="evidence" value="ECO:0007669"/>
    <property type="project" value="TreeGrafter"/>
</dbReference>
<dbReference type="PANTHER" id="PTHR30273:SF2">
    <property type="entry name" value="PROTEIN FECR"/>
    <property type="match status" value="1"/>
</dbReference>
<dbReference type="Pfam" id="PF16220">
    <property type="entry name" value="DUF4880"/>
    <property type="match status" value="1"/>
</dbReference>
<dbReference type="HOGENOM" id="CLU_050192_0_2_4"/>
<dbReference type="PIRSF" id="PIRSF018266">
    <property type="entry name" value="FecR"/>
    <property type="match status" value="1"/>
</dbReference>
<proteinExistence type="predicted"/>
<name>F0Q6E4_PARA1</name>
<dbReference type="Gene3D" id="2.60.120.1440">
    <property type="match status" value="1"/>
</dbReference>
<dbReference type="InterPro" id="IPR012373">
    <property type="entry name" value="Ferrdict_sens_TM"/>
</dbReference>
<evidence type="ECO:0000313" key="6">
    <source>
        <dbReference type="Proteomes" id="UP000002482"/>
    </source>
</evidence>
<organism evidence="5 6">
    <name type="scientific">Paracidovorax avenae (strain ATCC 19860 / DSM 7227 / CCUG 15838 / JCM 20985 / LMG 2117 / NCPPB 1011)</name>
    <name type="common">Acidovorax avenae</name>
    <dbReference type="NCBI Taxonomy" id="643561"/>
    <lineage>
        <taxon>Bacteria</taxon>
        <taxon>Pseudomonadati</taxon>
        <taxon>Pseudomonadota</taxon>
        <taxon>Betaproteobacteria</taxon>
        <taxon>Burkholderiales</taxon>
        <taxon>Comamonadaceae</taxon>
        <taxon>Paracidovorax</taxon>
    </lineage>
</organism>
<reference evidence="5" key="1">
    <citation type="submission" date="2011-02" db="EMBL/GenBank/DDBJ databases">
        <title>Complete sequence of Acidovorax avenae subsp. avenae ATCC 19860.</title>
        <authorList>
            <consortium name="US DOE Joint Genome Institute"/>
            <person name="Lucas S."/>
            <person name="Copeland A."/>
            <person name="Lapidus A."/>
            <person name="Cheng J.-F."/>
            <person name="Goodwin L."/>
            <person name="Pitluck S."/>
            <person name="Chertkov O."/>
            <person name="Held B."/>
            <person name="Detter J.C."/>
            <person name="Han C."/>
            <person name="Tapia R."/>
            <person name="Land M."/>
            <person name="Hauser L."/>
            <person name="Kyrpides N."/>
            <person name="Ivanova N."/>
            <person name="Ovchinnikova G."/>
            <person name="Pagani I."/>
            <person name="Gordon S."/>
            <person name="Woyke T."/>
        </authorList>
    </citation>
    <scope>NUCLEOTIDE SEQUENCE</scope>
    <source>
        <strain evidence="5">ATCC 19860</strain>
    </source>
</reference>
<dbReference type="InterPro" id="IPR032623">
    <property type="entry name" value="FecR_N"/>
</dbReference>
<evidence type="ECO:0000313" key="5">
    <source>
        <dbReference type="EMBL" id="ADX45697.1"/>
    </source>
</evidence>
<dbReference type="PANTHER" id="PTHR30273">
    <property type="entry name" value="PERIPLASMIC SIGNAL SENSOR AND SIGMA FACTOR ACTIVATOR FECR-RELATED"/>
    <property type="match status" value="1"/>
</dbReference>
<evidence type="ECO:0000256" key="1">
    <source>
        <dbReference type="SAM" id="MobiDB-lite"/>
    </source>
</evidence>
<dbReference type="Proteomes" id="UP000002482">
    <property type="component" value="Chromosome"/>
</dbReference>
<protein>
    <submittedName>
        <fullName evidence="5">Anti-FecI sigma factor, FecR</fullName>
    </submittedName>
</protein>
<accession>F0Q6E4</accession>
<feature type="domain" description="FecR protein" evidence="3">
    <location>
        <begin position="127"/>
        <end position="226"/>
    </location>
</feature>
<keyword evidence="2" id="KW-0472">Membrane</keyword>
<gene>
    <name evidence="5" type="ordered locus">Acav_1779</name>
</gene>
<keyword evidence="2" id="KW-1133">Transmembrane helix</keyword>
<evidence type="ECO:0000259" key="3">
    <source>
        <dbReference type="Pfam" id="PF04773"/>
    </source>
</evidence>
<sequence>MTMEQEAATWAVRQHGGLDAHGHAELQDWLAADPRHAAALDVMARTLQEVRQIAVEDASRLRAGLPDRAAPIRQARTSTPRRWRLSLRGVQVRHFLPHAAVALGVAFVVGAGGVHWWMQPTFVQAYASQRGQQIVATLPDDAVAGSTVQLDTATRIQARLYRNRREVELGDGEAMFSVHPDPARPFHVLAGDLRITVLGTRFSVRHTASGIDAGRTVVAVEEGHVRVERHTVPASPADPSQGSASPAVELSGGQMLEGPARGNKETDIGTVTSVAPASVAQWRSGRVSFDRTPLAQALAEFERYGPTGLVVRDPAVARLPVSGSYGLRQHQRFAEFLPHLLPVRLVQRGSTTEIVAR</sequence>
<feature type="region of interest" description="Disordered" evidence="1">
    <location>
        <begin position="232"/>
        <end position="266"/>
    </location>
</feature>
<dbReference type="AlphaFoldDB" id="F0Q6E4"/>
<keyword evidence="6" id="KW-1185">Reference proteome</keyword>
<dbReference type="InterPro" id="IPR006860">
    <property type="entry name" value="FecR"/>
</dbReference>
<keyword evidence="2" id="KW-0812">Transmembrane</keyword>
<dbReference type="EMBL" id="CP002521">
    <property type="protein sequence ID" value="ADX45697.1"/>
    <property type="molecule type" value="Genomic_DNA"/>
</dbReference>
<evidence type="ECO:0000259" key="4">
    <source>
        <dbReference type="Pfam" id="PF16220"/>
    </source>
</evidence>
<dbReference type="KEGG" id="aaa:Acav_1779"/>
<dbReference type="Pfam" id="PF04773">
    <property type="entry name" value="FecR"/>
    <property type="match status" value="1"/>
</dbReference>
<evidence type="ECO:0000256" key="2">
    <source>
        <dbReference type="SAM" id="Phobius"/>
    </source>
</evidence>